<dbReference type="PRINTS" id="PR00420">
    <property type="entry name" value="RNGMNOXGNASE"/>
</dbReference>
<name>A0A7Z0WFN6_9PSEU</name>
<evidence type="ECO:0000256" key="2">
    <source>
        <dbReference type="ARBA" id="ARBA00007801"/>
    </source>
</evidence>
<evidence type="ECO:0000313" key="8">
    <source>
        <dbReference type="Proteomes" id="UP000185696"/>
    </source>
</evidence>
<gene>
    <name evidence="7" type="ORF">BLA60_37460</name>
</gene>
<dbReference type="OrthoDB" id="8670884at2"/>
<feature type="domain" description="FAD-binding" evidence="6">
    <location>
        <begin position="9"/>
        <end position="346"/>
    </location>
</feature>
<dbReference type="Pfam" id="PF01494">
    <property type="entry name" value="FAD_binding_3"/>
    <property type="match status" value="1"/>
</dbReference>
<comment type="similarity">
    <text evidence="2">Belongs to the PheA/TfdB FAD monooxygenase family.</text>
</comment>
<keyword evidence="3" id="KW-0285">Flavoprotein</keyword>
<dbReference type="Gene3D" id="3.40.30.120">
    <property type="match status" value="1"/>
</dbReference>
<evidence type="ECO:0000313" key="7">
    <source>
        <dbReference type="EMBL" id="OLF05204.1"/>
    </source>
</evidence>
<dbReference type="InterPro" id="IPR050641">
    <property type="entry name" value="RIFMO-like"/>
</dbReference>
<proteinExistence type="inferred from homology"/>
<dbReference type="PANTHER" id="PTHR43004:SF19">
    <property type="entry name" value="BINDING MONOOXYGENASE, PUTATIVE (JCVI)-RELATED"/>
    <property type="match status" value="1"/>
</dbReference>
<dbReference type="Gene3D" id="3.50.50.60">
    <property type="entry name" value="FAD/NAD(P)-binding domain"/>
    <property type="match status" value="1"/>
</dbReference>
<comment type="cofactor">
    <cofactor evidence="1">
        <name>FAD</name>
        <dbReference type="ChEBI" id="CHEBI:57692"/>
    </cofactor>
</comment>
<evidence type="ECO:0000256" key="1">
    <source>
        <dbReference type="ARBA" id="ARBA00001974"/>
    </source>
</evidence>
<dbReference type="GO" id="GO:0071949">
    <property type="term" value="F:FAD binding"/>
    <property type="evidence" value="ECO:0007669"/>
    <property type="project" value="InterPro"/>
</dbReference>
<protein>
    <recommendedName>
        <fullName evidence="6">FAD-binding domain-containing protein</fullName>
    </recommendedName>
</protein>
<dbReference type="EMBL" id="MSIF01000032">
    <property type="protein sequence ID" value="OLF05204.1"/>
    <property type="molecule type" value="Genomic_DNA"/>
</dbReference>
<dbReference type="PANTHER" id="PTHR43004">
    <property type="entry name" value="TRK SYSTEM POTASSIUM UPTAKE PROTEIN"/>
    <property type="match status" value="1"/>
</dbReference>
<dbReference type="Proteomes" id="UP000185696">
    <property type="component" value="Unassembled WGS sequence"/>
</dbReference>
<evidence type="ECO:0000259" key="6">
    <source>
        <dbReference type="Pfam" id="PF01494"/>
    </source>
</evidence>
<dbReference type="SUPFAM" id="SSF51905">
    <property type="entry name" value="FAD/NAD(P)-binding domain"/>
    <property type="match status" value="1"/>
</dbReference>
<keyword evidence="4" id="KW-0274">FAD</keyword>
<dbReference type="GO" id="GO:0016709">
    <property type="term" value="F:oxidoreductase activity, acting on paired donors, with incorporation or reduction of molecular oxygen, NAD(P)H as one donor, and incorporation of one atom of oxygen"/>
    <property type="evidence" value="ECO:0007669"/>
    <property type="project" value="UniProtKB-ARBA"/>
</dbReference>
<dbReference type="AlphaFoldDB" id="A0A7Z0WFN6"/>
<comment type="caution">
    <text evidence="7">The sequence shown here is derived from an EMBL/GenBank/DDBJ whole genome shotgun (WGS) entry which is preliminary data.</text>
</comment>
<dbReference type="InterPro" id="IPR002938">
    <property type="entry name" value="FAD-bd"/>
</dbReference>
<reference evidence="7 8" key="1">
    <citation type="submission" date="2016-12" db="EMBL/GenBank/DDBJ databases">
        <title>The draft genome sequence of Actinophytocola xinjiangensis.</title>
        <authorList>
            <person name="Wang W."/>
            <person name="Yuan L."/>
        </authorList>
    </citation>
    <scope>NUCLEOTIDE SEQUENCE [LARGE SCALE GENOMIC DNA]</scope>
    <source>
        <strain evidence="7 8">CGMCC 4.4663</strain>
    </source>
</reference>
<dbReference type="RefSeq" id="WP_075137826.1">
    <property type="nucleotide sequence ID" value="NZ_MSIF01000032.1"/>
</dbReference>
<feature type="region of interest" description="Disordered" evidence="5">
    <location>
        <begin position="130"/>
        <end position="149"/>
    </location>
</feature>
<evidence type="ECO:0000256" key="4">
    <source>
        <dbReference type="ARBA" id="ARBA00022827"/>
    </source>
</evidence>
<sequence length="538" mass="55254">MTTADTPADIVIVGAGPTGLTLACQLLRRGVPCTVLDAADAPSDRSRAIGVSARSLEVLDELGAATTLVERGVRCTAAVFYSAGRVIGQVTPAAARHTRFPFMLAVPQSATEVVLEQTLRDLGGTVERGHRVTGLDQDPDGVTLTVDGPGGTSTRRAGWVVGADGSHSTVRDLAGITVTGGRTDEMYVNVDAYVENGPGSGAGHYHFSPGAMTVIVPLAGGLHRVTAMVDPGQGTGALTVEEVDTLVAARTGRGMRITGLRNPGWGIAKVRISTHVADTFHRGRVLLAGDAAHTYGPVGGQGMNGGIQDAHNLGWKLAFAAAGRAGPGLLATYDTERRPAAHNALHHAATQAKLGTVRPAPVRAVRDAAVRLLTATGLLDRKMAPTITQLDLDYAGSAVVTKGAGKRLPDTPVAGGTIHGLVRPDALTVLVLDPHRAAPGALTDLADTLREGFGDAVTVEPVWRTNGHDVVDGGGALHAHLGTGSPRVCVVRPDGHVGHLGALTDTAALRAHLRAVLGDPDRSPAAGRPATRDHGAAT</sequence>
<accession>A0A7Z0WFN6</accession>
<feature type="region of interest" description="Disordered" evidence="5">
    <location>
        <begin position="518"/>
        <end position="538"/>
    </location>
</feature>
<evidence type="ECO:0000256" key="5">
    <source>
        <dbReference type="SAM" id="MobiDB-lite"/>
    </source>
</evidence>
<organism evidence="7 8">
    <name type="scientific">Actinophytocola xinjiangensis</name>
    <dbReference type="NCBI Taxonomy" id="485602"/>
    <lineage>
        <taxon>Bacteria</taxon>
        <taxon>Bacillati</taxon>
        <taxon>Actinomycetota</taxon>
        <taxon>Actinomycetes</taxon>
        <taxon>Pseudonocardiales</taxon>
        <taxon>Pseudonocardiaceae</taxon>
    </lineage>
</organism>
<dbReference type="SUPFAM" id="SSF52833">
    <property type="entry name" value="Thioredoxin-like"/>
    <property type="match status" value="1"/>
</dbReference>
<dbReference type="InterPro" id="IPR036249">
    <property type="entry name" value="Thioredoxin-like_sf"/>
</dbReference>
<keyword evidence="8" id="KW-1185">Reference proteome</keyword>
<dbReference type="InterPro" id="IPR036188">
    <property type="entry name" value="FAD/NAD-bd_sf"/>
</dbReference>
<evidence type="ECO:0000256" key="3">
    <source>
        <dbReference type="ARBA" id="ARBA00022630"/>
    </source>
</evidence>
<dbReference type="Gene3D" id="3.30.70.2450">
    <property type="match status" value="1"/>
</dbReference>